<evidence type="ECO:0000313" key="3">
    <source>
        <dbReference type="WBParaSite" id="ACRNAN_Path_1531.g5972.t1"/>
    </source>
</evidence>
<name>A0A914C2J8_9BILA</name>
<protein>
    <submittedName>
        <fullName evidence="3">Uncharacterized protein</fullName>
    </submittedName>
</protein>
<keyword evidence="2" id="KW-1185">Reference proteome</keyword>
<sequence length="102" mass="11420">MMNEGAFHTGYFQPPPTGTLGSGVLGAETQERTNKEAEEGVSIREDTSPNRPDVSSVEKRQRAEPGPEGQQKEMQEKKQEGEEEEEDQEEVQDLQDESVQNQ</sequence>
<organism evidence="2 3">
    <name type="scientific">Acrobeloides nanus</name>
    <dbReference type="NCBI Taxonomy" id="290746"/>
    <lineage>
        <taxon>Eukaryota</taxon>
        <taxon>Metazoa</taxon>
        <taxon>Ecdysozoa</taxon>
        <taxon>Nematoda</taxon>
        <taxon>Chromadorea</taxon>
        <taxon>Rhabditida</taxon>
        <taxon>Tylenchina</taxon>
        <taxon>Cephalobomorpha</taxon>
        <taxon>Cephaloboidea</taxon>
        <taxon>Cephalobidae</taxon>
        <taxon>Acrobeloides</taxon>
    </lineage>
</organism>
<evidence type="ECO:0000256" key="1">
    <source>
        <dbReference type="SAM" id="MobiDB-lite"/>
    </source>
</evidence>
<feature type="region of interest" description="Disordered" evidence="1">
    <location>
        <begin position="1"/>
        <end position="102"/>
    </location>
</feature>
<dbReference type="WBParaSite" id="ACRNAN_Path_1531.g5972.t1">
    <property type="protein sequence ID" value="ACRNAN_Path_1531.g5972.t1"/>
    <property type="gene ID" value="ACRNAN_Path_1531.g5972"/>
</dbReference>
<feature type="compositionally biased region" description="Basic and acidic residues" evidence="1">
    <location>
        <begin position="56"/>
        <end position="80"/>
    </location>
</feature>
<feature type="compositionally biased region" description="Acidic residues" evidence="1">
    <location>
        <begin position="81"/>
        <end position="96"/>
    </location>
</feature>
<dbReference type="Proteomes" id="UP000887540">
    <property type="component" value="Unplaced"/>
</dbReference>
<dbReference type="AlphaFoldDB" id="A0A914C2J8"/>
<proteinExistence type="predicted"/>
<reference evidence="3" key="1">
    <citation type="submission" date="2022-11" db="UniProtKB">
        <authorList>
            <consortium name="WormBaseParasite"/>
        </authorList>
    </citation>
    <scope>IDENTIFICATION</scope>
</reference>
<evidence type="ECO:0000313" key="2">
    <source>
        <dbReference type="Proteomes" id="UP000887540"/>
    </source>
</evidence>
<accession>A0A914C2J8</accession>
<feature type="compositionally biased region" description="Basic and acidic residues" evidence="1">
    <location>
        <begin position="29"/>
        <end position="48"/>
    </location>
</feature>